<name>A0A840S2M0_9BURK</name>
<keyword evidence="2" id="KW-1185">Reference proteome</keyword>
<evidence type="ECO:0000313" key="2">
    <source>
        <dbReference type="Proteomes" id="UP000554837"/>
    </source>
</evidence>
<dbReference type="AlphaFoldDB" id="A0A840S2M0"/>
<accession>A0A840S2M0</accession>
<comment type="caution">
    <text evidence="1">The sequence shown here is derived from an EMBL/GenBank/DDBJ whole genome shotgun (WGS) entry which is preliminary data.</text>
</comment>
<organism evidence="1 2">
    <name type="scientific">Inhella inkyongensis</name>
    <dbReference type="NCBI Taxonomy" id="392593"/>
    <lineage>
        <taxon>Bacteria</taxon>
        <taxon>Pseudomonadati</taxon>
        <taxon>Pseudomonadota</taxon>
        <taxon>Betaproteobacteria</taxon>
        <taxon>Burkholderiales</taxon>
        <taxon>Sphaerotilaceae</taxon>
        <taxon>Inhella</taxon>
    </lineage>
</organism>
<dbReference type="EMBL" id="JACHHO010000001">
    <property type="protein sequence ID" value="MBB5202840.1"/>
    <property type="molecule type" value="Genomic_DNA"/>
</dbReference>
<gene>
    <name evidence="1" type="ORF">HNQ51_000133</name>
</gene>
<evidence type="ECO:0000313" key="1">
    <source>
        <dbReference type="EMBL" id="MBB5202840.1"/>
    </source>
</evidence>
<dbReference type="Proteomes" id="UP000554837">
    <property type="component" value="Unassembled WGS sequence"/>
</dbReference>
<dbReference type="RefSeq" id="WP_138858068.1">
    <property type="nucleotide sequence ID" value="NZ_CP040709.1"/>
</dbReference>
<dbReference type="OrthoDB" id="8550051at2"/>
<protein>
    <submittedName>
        <fullName evidence="1">Uncharacterized protein</fullName>
    </submittedName>
</protein>
<reference evidence="1 2" key="1">
    <citation type="submission" date="2020-08" db="EMBL/GenBank/DDBJ databases">
        <title>Genomic Encyclopedia of Type Strains, Phase IV (KMG-IV): sequencing the most valuable type-strain genomes for metagenomic binning, comparative biology and taxonomic classification.</title>
        <authorList>
            <person name="Goeker M."/>
        </authorList>
    </citation>
    <scope>NUCLEOTIDE SEQUENCE [LARGE SCALE GENOMIC DNA]</scope>
    <source>
        <strain evidence="1 2">DSM 23958</strain>
    </source>
</reference>
<proteinExistence type="predicted"/>
<sequence>MHSLRNAQAIDHFLVHAPDPEVRALINERLADLAEFDDFELSDLVNFYVAEPGDLLTDLEHQLGFELSFEARPWDAFQCHATWCELTYVLSDDGFGVVIYIPINLMLTFGLQPLIEAASPCCDRSPNS</sequence>